<sequence length="174" mass="19707">MHHPHLKELRGSIPPIEERCQILLLIGRDLIEAHHVLEQRLGPSRTPFAQKLRLGWVIIGNTYIDKQTVPIEVNTKITYVSITESKQRLASRPEIAVKDNNPIVVQSNDKNLHSNAKVAKSHSIQSLECTGPSTKPAISLERSFFIGQETVPNPVFRGINLFWKLYSEMPEVET</sequence>
<dbReference type="PANTHER" id="PTHR47331">
    <property type="entry name" value="PHD-TYPE DOMAIN-CONTAINING PROTEIN"/>
    <property type="match status" value="1"/>
</dbReference>
<dbReference type="OrthoDB" id="6149517at2759"/>
<proteinExistence type="predicted"/>
<gene>
    <name evidence="1" type="ORF">MEDL_56012</name>
</gene>
<comment type="caution">
    <text evidence="1">The sequence shown here is derived from an EMBL/GenBank/DDBJ whole genome shotgun (WGS) entry which is preliminary data.</text>
</comment>
<dbReference type="EMBL" id="CAJPWZ010002719">
    <property type="protein sequence ID" value="CAG2243926.1"/>
    <property type="molecule type" value="Genomic_DNA"/>
</dbReference>
<evidence type="ECO:0000313" key="2">
    <source>
        <dbReference type="Proteomes" id="UP000683360"/>
    </source>
</evidence>
<dbReference type="Proteomes" id="UP000683360">
    <property type="component" value="Unassembled WGS sequence"/>
</dbReference>
<organism evidence="1 2">
    <name type="scientific">Mytilus edulis</name>
    <name type="common">Blue mussel</name>
    <dbReference type="NCBI Taxonomy" id="6550"/>
    <lineage>
        <taxon>Eukaryota</taxon>
        <taxon>Metazoa</taxon>
        <taxon>Spiralia</taxon>
        <taxon>Lophotrochozoa</taxon>
        <taxon>Mollusca</taxon>
        <taxon>Bivalvia</taxon>
        <taxon>Autobranchia</taxon>
        <taxon>Pteriomorphia</taxon>
        <taxon>Mytilida</taxon>
        <taxon>Mytiloidea</taxon>
        <taxon>Mytilidae</taxon>
        <taxon>Mytilinae</taxon>
        <taxon>Mytilus</taxon>
    </lineage>
</organism>
<accession>A0A8S3UDL3</accession>
<dbReference type="PANTHER" id="PTHR47331:SF7">
    <property type="match status" value="1"/>
</dbReference>
<name>A0A8S3UDL3_MYTED</name>
<dbReference type="AlphaFoldDB" id="A0A8S3UDL3"/>
<evidence type="ECO:0000313" key="1">
    <source>
        <dbReference type="EMBL" id="CAG2243926.1"/>
    </source>
</evidence>
<reference evidence="1" key="1">
    <citation type="submission" date="2021-03" db="EMBL/GenBank/DDBJ databases">
        <authorList>
            <person name="Bekaert M."/>
        </authorList>
    </citation>
    <scope>NUCLEOTIDE SEQUENCE</scope>
</reference>
<keyword evidence="2" id="KW-1185">Reference proteome</keyword>
<protein>
    <submittedName>
        <fullName evidence="1">Uncharacterized protein</fullName>
    </submittedName>
</protein>